<proteinExistence type="predicted"/>
<protein>
    <submittedName>
        <fullName evidence="2">Uncharacterized protein</fullName>
    </submittedName>
</protein>
<reference evidence="2 3" key="1">
    <citation type="journal article" date="2018" name="Front. Plant Sci.">
        <title>Red Clover (Trifolium pratense) and Zigzag Clover (T. medium) - A Picture of Genomic Similarities and Differences.</title>
        <authorList>
            <person name="Dluhosova J."/>
            <person name="Istvanek J."/>
            <person name="Nedelnik J."/>
            <person name="Repkova J."/>
        </authorList>
    </citation>
    <scope>NUCLEOTIDE SEQUENCE [LARGE SCALE GENOMIC DNA]</scope>
    <source>
        <strain evidence="3">cv. 10/8</strain>
        <tissue evidence="2">Leaf</tissue>
    </source>
</reference>
<feature type="region of interest" description="Disordered" evidence="1">
    <location>
        <begin position="28"/>
        <end position="49"/>
    </location>
</feature>
<accession>A0A392S9E2</accession>
<feature type="non-terminal residue" evidence="2">
    <location>
        <position position="1"/>
    </location>
</feature>
<evidence type="ECO:0000313" key="3">
    <source>
        <dbReference type="Proteomes" id="UP000265520"/>
    </source>
</evidence>
<dbReference type="EMBL" id="LXQA010339287">
    <property type="protein sequence ID" value="MCI45082.1"/>
    <property type="molecule type" value="Genomic_DNA"/>
</dbReference>
<name>A0A392S9E2_9FABA</name>
<dbReference type="AlphaFoldDB" id="A0A392S9E2"/>
<dbReference type="Proteomes" id="UP000265520">
    <property type="component" value="Unassembled WGS sequence"/>
</dbReference>
<feature type="compositionally biased region" description="Low complexity" evidence="1">
    <location>
        <begin position="38"/>
        <end position="49"/>
    </location>
</feature>
<sequence>EALLDGYDLLKYPNGSFPAPSATILTAPTSLTMPPSKTTPTTASLPVTT</sequence>
<comment type="caution">
    <text evidence="2">The sequence shown here is derived from an EMBL/GenBank/DDBJ whole genome shotgun (WGS) entry which is preliminary data.</text>
</comment>
<evidence type="ECO:0000256" key="1">
    <source>
        <dbReference type="SAM" id="MobiDB-lite"/>
    </source>
</evidence>
<keyword evidence="3" id="KW-1185">Reference proteome</keyword>
<evidence type="ECO:0000313" key="2">
    <source>
        <dbReference type="EMBL" id="MCI45082.1"/>
    </source>
</evidence>
<organism evidence="2 3">
    <name type="scientific">Trifolium medium</name>
    <dbReference type="NCBI Taxonomy" id="97028"/>
    <lineage>
        <taxon>Eukaryota</taxon>
        <taxon>Viridiplantae</taxon>
        <taxon>Streptophyta</taxon>
        <taxon>Embryophyta</taxon>
        <taxon>Tracheophyta</taxon>
        <taxon>Spermatophyta</taxon>
        <taxon>Magnoliopsida</taxon>
        <taxon>eudicotyledons</taxon>
        <taxon>Gunneridae</taxon>
        <taxon>Pentapetalae</taxon>
        <taxon>rosids</taxon>
        <taxon>fabids</taxon>
        <taxon>Fabales</taxon>
        <taxon>Fabaceae</taxon>
        <taxon>Papilionoideae</taxon>
        <taxon>50 kb inversion clade</taxon>
        <taxon>NPAAA clade</taxon>
        <taxon>Hologalegina</taxon>
        <taxon>IRL clade</taxon>
        <taxon>Trifolieae</taxon>
        <taxon>Trifolium</taxon>
    </lineage>
</organism>